<dbReference type="GO" id="GO:0006386">
    <property type="term" value="P:termination of RNA polymerase III transcription"/>
    <property type="evidence" value="ECO:0007669"/>
    <property type="project" value="TreeGrafter"/>
</dbReference>
<dbReference type="STRING" id="70667.A0A0X3NK15"/>
<feature type="binding site" evidence="8">
    <location>
        <position position="77"/>
    </location>
    <ligand>
        <name>Zn(2+)</name>
        <dbReference type="ChEBI" id="CHEBI:29105"/>
        <label>2</label>
    </ligand>
</feature>
<evidence type="ECO:0000256" key="8">
    <source>
        <dbReference type="PIRSR" id="PIRSR005586-1"/>
    </source>
</evidence>
<keyword evidence="14" id="KW-1185">Reference proteome</keyword>
<comment type="similarity">
    <text evidence="7">Belongs to the archaeal rpoM/eukaryotic RPA12/RPB9/RPC11 RNA polymerase family.</text>
</comment>
<evidence type="ECO:0000256" key="9">
    <source>
        <dbReference type="PIRSR" id="PIRSR005586-2"/>
    </source>
</evidence>
<keyword evidence="3 8" id="KW-0479">Metal-binding</keyword>
<evidence type="ECO:0000313" key="12">
    <source>
        <dbReference type="EMBL" id="JAP39620.1"/>
    </source>
</evidence>
<evidence type="ECO:0000256" key="5">
    <source>
        <dbReference type="ARBA" id="ARBA00022833"/>
    </source>
</evidence>
<feature type="binding site" evidence="8">
    <location>
        <position position="26"/>
    </location>
    <ligand>
        <name>Zn(2+)</name>
        <dbReference type="ChEBI" id="CHEBI:29105"/>
        <label>1</label>
    </ligand>
</feature>
<dbReference type="PANTHER" id="PTHR11239:SF12">
    <property type="entry name" value="DNA-DIRECTED RNA POLYMERASE III SUBUNIT RPC10"/>
    <property type="match status" value="1"/>
</dbReference>
<feature type="binding site" evidence="8">
    <location>
        <position position="108"/>
    </location>
    <ligand>
        <name>Zn(2+)</name>
        <dbReference type="ChEBI" id="CHEBI:29105"/>
        <label>2</label>
    </ligand>
</feature>
<dbReference type="PROSITE" id="PS51133">
    <property type="entry name" value="ZF_TFIIS_2"/>
    <property type="match status" value="1"/>
</dbReference>
<accession>A0A0X3NK15</accession>
<sequence length="115" mass="13200">MPVLFCPLCSSLLSIEESAHCYVMNCTDPCCAYQWYVTSPFVEDHIPRADERLKLEEDAIFSAADVYSSSAQIEERCPKCGHNRAYFVEMQTRSADEPSTVKYSCMKCNYIWTEN</sequence>
<evidence type="ECO:0000256" key="2">
    <source>
        <dbReference type="ARBA" id="ARBA00022478"/>
    </source>
</evidence>
<evidence type="ECO:0000259" key="11">
    <source>
        <dbReference type="PROSITE" id="PS51133"/>
    </source>
</evidence>
<feature type="zinc finger region" description="C4-type" evidence="9">
    <location>
        <begin position="6"/>
        <end position="31"/>
    </location>
</feature>
<dbReference type="InterPro" id="IPR012164">
    <property type="entry name" value="Rpa12/Rpb9/Rpc10/TFS"/>
</dbReference>
<organism evidence="12">
    <name type="scientific">Schistocephalus solidus</name>
    <name type="common">Tapeworm</name>
    <dbReference type="NCBI Taxonomy" id="70667"/>
    <lineage>
        <taxon>Eukaryota</taxon>
        <taxon>Metazoa</taxon>
        <taxon>Spiralia</taxon>
        <taxon>Lophotrochozoa</taxon>
        <taxon>Platyhelminthes</taxon>
        <taxon>Cestoda</taxon>
        <taxon>Eucestoda</taxon>
        <taxon>Diphyllobothriidea</taxon>
        <taxon>Diphyllobothriidae</taxon>
        <taxon>Schistocephalus</taxon>
    </lineage>
</organism>
<dbReference type="Gene3D" id="2.20.25.10">
    <property type="match status" value="1"/>
</dbReference>
<protein>
    <recommendedName>
        <fullName evidence="7">DNA-directed RNA polymerase subunit</fullName>
    </recommendedName>
</protein>
<evidence type="ECO:0000256" key="3">
    <source>
        <dbReference type="ARBA" id="ARBA00022723"/>
    </source>
</evidence>
<dbReference type="PROSITE" id="PS00466">
    <property type="entry name" value="ZF_TFIIS_1"/>
    <property type="match status" value="1"/>
</dbReference>
<dbReference type="InterPro" id="IPR034014">
    <property type="entry name" value="Zn_ribbon_RPC11_C"/>
</dbReference>
<dbReference type="PIRSF" id="PIRSF005586">
    <property type="entry name" value="RNApol_RpoM"/>
    <property type="match status" value="1"/>
</dbReference>
<evidence type="ECO:0000256" key="6">
    <source>
        <dbReference type="ARBA" id="ARBA00023242"/>
    </source>
</evidence>
<dbReference type="GO" id="GO:0008270">
    <property type="term" value="F:zinc ion binding"/>
    <property type="evidence" value="ECO:0007669"/>
    <property type="project" value="UniProtKB-KW"/>
</dbReference>
<dbReference type="Pfam" id="PF01096">
    <property type="entry name" value="Zn_ribbon_TFIIS"/>
    <property type="match status" value="1"/>
</dbReference>
<reference evidence="12" key="1">
    <citation type="submission" date="2016-01" db="EMBL/GenBank/DDBJ databases">
        <title>Reference transcriptome for the parasite Schistocephalus solidus: insights into the molecular evolution of parasitism.</title>
        <authorList>
            <person name="Hebert F.O."/>
            <person name="Grambauer S."/>
            <person name="Barber I."/>
            <person name="Landry C.R."/>
            <person name="Aubin-Horth N."/>
        </authorList>
    </citation>
    <scope>NUCLEOTIDE SEQUENCE</scope>
</reference>
<dbReference type="SUPFAM" id="SSF57783">
    <property type="entry name" value="Zinc beta-ribbon"/>
    <property type="match status" value="1"/>
</dbReference>
<evidence type="ECO:0000313" key="14">
    <source>
        <dbReference type="Proteomes" id="UP000275846"/>
    </source>
</evidence>
<dbReference type="EMBL" id="UYSU01042901">
    <property type="protein sequence ID" value="VDM04051.1"/>
    <property type="molecule type" value="Genomic_DNA"/>
</dbReference>
<gene>
    <name evidence="12" type="primary">RPC10</name>
    <name evidence="13" type="ORF">SSLN_LOCUS17665</name>
    <name evidence="12" type="ORF">TR105094</name>
</gene>
<keyword evidence="7" id="KW-0804">Transcription</keyword>
<dbReference type="GO" id="GO:0005666">
    <property type="term" value="C:RNA polymerase III complex"/>
    <property type="evidence" value="ECO:0007669"/>
    <property type="project" value="TreeGrafter"/>
</dbReference>
<dbReference type="SMART" id="SM00440">
    <property type="entry name" value="ZnF_C2C2"/>
    <property type="match status" value="1"/>
</dbReference>
<dbReference type="GO" id="GO:0003899">
    <property type="term" value="F:DNA-directed RNA polymerase activity"/>
    <property type="evidence" value="ECO:0007669"/>
    <property type="project" value="InterPro"/>
</dbReference>
<dbReference type="PANTHER" id="PTHR11239">
    <property type="entry name" value="DNA-DIRECTED RNA POLYMERASE"/>
    <property type="match status" value="1"/>
</dbReference>
<dbReference type="OrthoDB" id="282152at2759"/>
<feature type="binding site" evidence="8">
    <location>
        <position position="105"/>
    </location>
    <ligand>
        <name>Zn(2+)</name>
        <dbReference type="ChEBI" id="CHEBI:29105"/>
        <label>2</label>
    </ligand>
</feature>
<name>A0A0X3NK15_SCHSO</name>
<dbReference type="WBParaSite" id="SSLN_0001833401-mRNA-1">
    <property type="protein sequence ID" value="SSLN_0001833401-mRNA-1"/>
    <property type="gene ID" value="SSLN_0001833401"/>
</dbReference>
<keyword evidence="6 7" id="KW-0539">Nucleus</keyword>
<dbReference type="GO" id="GO:0003676">
    <property type="term" value="F:nucleic acid binding"/>
    <property type="evidence" value="ECO:0007669"/>
    <property type="project" value="InterPro"/>
</dbReference>
<dbReference type="AlphaFoldDB" id="A0A0X3NK15"/>
<keyword evidence="10" id="KW-0732">Signal</keyword>
<feature type="binding site" evidence="8">
    <location>
        <position position="6"/>
    </location>
    <ligand>
        <name>Zn(2+)</name>
        <dbReference type="ChEBI" id="CHEBI:29105"/>
        <label>1</label>
    </ligand>
</feature>
<feature type="binding site" evidence="8">
    <location>
        <position position="80"/>
    </location>
    <ligand>
        <name>Zn(2+)</name>
        <dbReference type="ChEBI" id="CHEBI:29105"/>
        <label>2</label>
    </ligand>
</feature>
<feature type="domain" description="TFIIS-type" evidence="11">
    <location>
        <begin position="73"/>
        <end position="113"/>
    </location>
</feature>
<keyword evidence="2 7" id="KW-0240">DNA-directed RNA polymerase</keyword>
<evidence type="ECO:0000256" key="7">
    <source>
        <dbReference type="PIRNR" id="PIRNR005586"/>
    </source>
</evidence>
<dbReference type="EMBL" id="GEEE01023605">
    <property type="protein sequence ID" value="JAP39620.1"/>
    <property type="molecule type" value="Transcribed_RNA"/>
</dbReference>
<keyword evidence="4 9" id="KW-0863">Zinc-finger</keyword>
<keyword evidence="5 8" id="KW-0862">Zinc</keyword>
<feature type="binding site" evidence="8">
    <location>
        <position position="31"/>
    </location>
    <ligand>
        <name>Zn(2+)</name>
        <dbReference type="ChEBI" id="CHEBI:29105"/>
        <label>1</label>
    </ligand>
</feature>
<proteinExistence type="inferred from homology"/>
<dbReference type="InterPro" id="IPR001222">
    <property type="entry name" value="Znf_TFIIS"/>
</dbReference>
<comment type="function">
    <text evidence="7">DNA-dependent RNA polymerase catalyzes the transcription of DNA into RNA using the four ribonucleoside triphosphates as substrates.</text>
</comment>
<evidence type="ECO:0000313" key="13">
    <source>
        <dbReference type="EMBL" id="VDM04051.1"/>
    </source>
</evidence>
<evidence type="ECO:0000256" key="4">
    <source>
        <dbReference type="ARBA" id="ARBA00022771"/>
    </source>
</evidence>
<feature type="signal peptide" evidence="10">
    <location>
        <begin position="1"/>
        <end position="21"/>
    </location>
</feature>
<evidence type="ECO:0000256" key="1">
    <source>
        <dbReference type="ARBA" id="ARBA00004123"/>
    </source>
</evidence>
<feature type="binding site" evidence="8">
    <location>
        <position position="9"/>
    </location>
    <ligand>
        <name>Zn(2+)</name>
        <dbReference type="ChEBI" id="CHEBI:29105"/>
        <label>1</label>
    </ligand>
</feature>
<comment type="subcellular location">
    <subcellularLocation>
        <location evidence="1 7">Nucleus</location>
    </subcellularLocation>
</comment>
<reference evidence="13 14" key="3">
    <citation type="submission" date="2018-11" db="EMBL/GenBank/DDBJ databases">
        <authorList>
            <consortium name="Pathogen Informatics"/>
        </authorList>
    </citation>
    <scope>NUCLEOTIDE SEQUENCE [LARGE SCALE GENOMIC DNA]</scope>
    <source>
        <strain evidence="13 14">NST_G2</strain>
    </source>
</reference>
<evidence type="ECO:0000313" key="15">
    <source>
        <dbReference type="WBParaSite" id="SSLN_0001833401-mRNA-1"/>
    </source>
</evidence>
<evidence type="ECO:0000256" key="10">
    <source>
        <dbReference type="SAM" id="SignalP"/>
    </source>
</evidence>
<reference evidence="15" key="2">
    <citation type="submission" date="2016-06" db="UniProtKB">
        <authorList>
            <consortium name="WormBaseParasite"/>
        </authorList>
    </citation>
    <scope>IDENTIFICATION</scope>
</reference>
<feature type="chain" id="PRO_5008862614" description="DNA-directed RNA polymerase subunit" evidence="10">
    <location>
        <begin position="22"/>
        <end position="115"/>
    </location>
</feature>
<dbReference type="Proteomes" id="UP000275846">
    <property type="component" value="Unassembled WGS sequence"/>
</dbReference>
<dbReference type="CDD" id="cd10509">
    <property type="entry name" value="Zn-ribbon_RPC11"/>
    <property type="match status" value="1"/>
</dbReference>